<name>A0AAD5RB05_PARTN</name>
<dbReference type="AlphaFoldDB" id="A0AAD5RB05"/>
<gene>
    <name evidence="3" type="ORF">KIN20_035133</name>
</gene>
<feature type="domain" description="FH2" evidence="2">
    <location>
        <begin position="1"/>
        <end position="69"/>
    </location>
</feature>
<dbReference type="EMBL" id="JAHQIW010007197">
    <property type="protein sequence ID" value="KAJ1372849.1"/>
    <property type="molecule type" value="Genomic_DNA"/>
</dbReference>
<evidence type="ECO:0000259" key="2">
    <source>
        <dbReference type="PROSITE" id="PS51444"/>
    </source>
</evidence>
<feature type="compositionally biased region" description="Basic and acidic residues" evidence="1">
    <location>
        <begin position="1"/>
        <end position="10"/>
    </location>
</feature>
<accession>A0AAD5RB05</accession>
<sequence>MNARVNERMQEVPGPAQKIVSSPESLCPQLRRSSTFIFNLLQIIQEVQYRLKGVSRGKSVGTRMKTITK</sequence>
<dbReference type="InterPro" id="IPR015425">
    <property type="entry name" value="FH2_Formin"/>
</dbReference>
<comment type="caution">
    <text evidence="3">The sequence shown here is derived from an EMBL/GenBank/DDBJ whole genome shotgun (WGS) entry which is preliminary data.</text>
</comment>
<dbReference type="Proteomes" id="UP001196413">
    <property type="component" value="Unassembled WGS sequence"/>
</dbReference>
<evidence type="ECO:0000313" key="3">
    <source>
        <dbReference type="EMBL" id="KAJ1372849.1"/>
    </source>
</evidence>
<proteinExistence type="predicted"/>
<organism evidence="3 4">
    <name type="scientific">Parelaphostrongylus tenuis</name>
    <name type="common">Meningeal worm</name>
    <dbReference type="NCBI Taxonomy" id="148309"/>
    <lineage>
        <taxon>Eukaryota</taxon>
        <taxon>Metazoa</taxon>
        <taxon>Ecdysozoa</taxon>
        <taxon>Nematoda</taxon>
        <taxon>Chromadorea</taxon>
        <taxon>Rhabditida</taxon>
        <taxon>Rhabditina</taxon>
        <taxon>Rhabditomorpha</taxon>
        <taxon>Strongyloidea</taxon>
        <taxon>Metastrongylidae</taxon>
        <taxon>Parelaphostrongylus</taxon>
    </lineage>
</organism>
<evidence type="ECO:0000313" key="4">
    <source>
        <dbReference type="Proteomes" id="UP001196413"/>
    </source>
</evidence>
<protein>
    <recommendedName>
        <fullName evidence="2">FH2 domain-containing protein</fullName>
    </recommendedName>
</protein>
<keyword evidence="4" id="KW-1185">Reference proteome</keyword>
<dbReference type="PROSITE" id="PS51444">
    <property type="entry name" value="FH2"/>
    <property type="match status" value="1"/>
</dbReference>
<reference evidence="3" key="1">
    <citation type="submission" date="2021-06" db="EMBL/GenBank/DDBJ databases">
        <title>Parelaphostrongylus tenuis whole genome reference sequence.</title>
        <authorList>
            <person name="Garwood T.J."/>
            <person name="Larsen P.A."/>
            <person name="Fountain-Jones N.M."/>
            <person name="Garbe J.R."/>
            <person name="Macchietto M.G."/>
            <person name="Kania S.A."/>
            <person name="Gerhold R.W."/>
            <person name="Richards J.E."/>
            <person name="Wolf T.M."/>
        </authorList>
    </citation>
    <scope>NUCLEOTIDE SEQUENCE</scope>
    <source>
        <strain evidence="3">MNPRO001-30</strain>
        <tissue evidence="3">Meninges</tissue>
    </source>
</reference>
<evidence type="ECO:0000256" key="1">
    <source>
        <dbReference type="SAM" id="MobiDB-lite"/>
    </source>
</evidence>
<feature type="region of interest" description="Disordered" evidence="1">
    <location>
        <begin position="1"/>
        <end position="21"/>
    </location>
</feature>